<sequence length="237" mass="26819">MSLTKLTIVIPCYNEEKTLEAIVDRVIAADRCGLDLEMVIVDDGSRDKSVEVMKALAAKHPQIKTVEHGINQGKGAALRTGFQHATGDIVLVQDADLEYSPSDYPKLLKPFLDGRADVVFGSRFKGGDESRVLYFWHSIGNRVLTLTSNMFTDLNLTDMETCYKAFKREIIQSVTIIENRFGFEPEITAKVARMRPRPRIYEVGISYSGRTYEEGKKIGWRDGVRALYCIIRYNLLD</sequence>
<dbReference type="Gene3D" id="3.90.550.10">
    <property type="entry name" value="Spore Coat Polysaccharide Biosynthesis Protein SpsA, Chain A"/>
    <property type="match status" value="1"/>
</dbReference>
<dbReference type="OrthoDB" id="3177103at2"/>
<reference evidence="2 3" key="1">
    <citation type="submission" date="2017-11" db="EMBL/GenBank/DDBJ databases">
        <title>Draft genome sequence of magnetotactic bacterium Magnetospirillum kuznetsovii LBB-42.</title>
        <authorList>
            <person name="Grouzdev D.S."/>
            <person name="Rysina M.S."/>
            <person name="Baslerov R.V."/>
            <person name="Koziaeva V."/>
        </authorList>
    </citation>
    <scope>NUCLEOTIDE SEQUENCE [LARGE SCALE GENOMIC DNA]</scope>
    <source>
        <strain evidence="2 3">LBB-42</strain>
    </source>
</reference>
<keyword evidence="2" id="KW-0808">Transferase</keyword>
<dbReference type="InterPro" id="IPR050256">
    <property type="entry name" value="Glycosyltransferase_2"/>
</dbReference>
<dbReference type="PANTHER" id="PTHR48090:SF7">
    <property type="entry name" value="RFBJ PROTEIN"/>
    <property type="match status" value="1"/>
</dbReference>
<dbReference type="InterPro" id="IPR029044">
    <property type="entry name" value="Nucleotide-diphossugar_trans"/>
</dbReference>
<dbReference type="Proteomes" id="UP000251075">
    <property type="component" value="Unassembled WGS sequence"/>
</dbReference>
<name>A0A364P2X7_9PROT</name>
<protein>
    <submittedName>
        <fullName evidence="2">Glycosyl transferase</fullName>
    </submittedName>
</protein>
<evidence type="ECO:0000259" key="1">
    <source>
        <dbReference type="Pfam" id="PF00535"/>
    </source>
</evidence>
<evidence type="ECO:0000313" key="2">
    <source>
        <dbReference type="EMBL" id="RAU23620.1"/>
    </source>
</evidence>
<dbReference type="PANTHER" id="PTHR48090">
    <property type="entry name" value="UNDECAPRENYL-PHOSPHATE 4-DEOXY-4-FORMAMIDO-L-ARABINOSE TRANSFERASE-RELATED"/>
    <property type="match status" value="1"/>
</dbReference>
<dbReference type="SUPFAM" id="SSF53448">
    <property type="entry name" value="Nucleotide-diphospho-sugar transferases"/>
    <property type="match status" value="1"/>
</dbReference>
<dbReference type="CDD" id="cd04179">
    <property type="entry name" value="DPM_DPG-synthase_like"/>
    <property type="match status" value="1"/>
</dbReference>
<dbReference type="AlphaFoldDB" id="A0A364P2X7"/>
<dbReference type="InterPro" id="IPR001173">
    <property type="entry name" value="Glyco_trans_2-like"/>
</dbReference>
<feature type="domain" description="Glycosyltransferase 2-like" evidence="1">
    <location>
        <begin position="7"/>
        <end position="173"/>
    </location>
</feature>
<evidence type="ECO:0000313" key="3">
    <source>
        <dbReference type="Proteomes" id="UP000251075"/>
    </source>
</evidence>
<comment type="caution">
    <text evidence="2">The sequence shown here is derived from an EMBL/GenBank/DDBJ whole genome shotgun (WGS) entry which is preliminary data.</text>
</comment>
<dbReference type="Pfam" id="PF00535">
    <property type="entry name" value="Glycos_transf_2"/>
    <property type="match status" value="1"/>
</dbReference>
<accession>A0A364P2X7</accession>
<dbReference type="RefSeq" id="WP_112141851.1">
    <property type="nucleotide sequence ID" value="NZ_PGTO01000001.1"/>
</dbReference>
<gene>
    <name evidence="2" type="ORF">CU669_00490</name>
</gene>
<organism evidence="2 3">
    <name type="scientific">Paramagnetospirillum kuznetsovii</name>
    <dbReference type="NCBI Taxonomy" id="2053833"/>
    <lineage>
        <taxon>Bacteria</taxon>
        <taxon>Pseudomonadati</taxon>
        <taxon>Pseudomonadota</taxon>
        <taxon>Alphaproteobacteria</taxon>
        <taxon>Rhodospirillales</taxon>
        <taxon>Magnetospirillaceae</taxon>
        <taxon>Paramagnetospirillum</taxon>
    </lineage>
</organism>
<dbReference type="GO" id="GO:0016740">
    <property type="term" value="F:transferase activity"/>
    <property type="evidence" value="ECO:0007669"/>
    <property type="project" value="UniProtKB-KW"/>
</dbReference>
<dbReference type="EMBL" id="PGTO01000001">
    <property type="protein sequence ID" value="RAU23620.1"/>
    <property type="molecule type" value="Genomic_DNA"/>
</dbReference>
<proteinExistence type="predicted"/>
<keyword evidence="3" id="KW-1185">Reference proteome</keyword>